<proteinExistence type="predicted"/>
<comment type="caution">
    <text evidence="1">The sequence shown here is derived from an EMBL/GenBank/DDBJ whole genome shotgun (WGS) entry which is preliminary data.</text>
</comment>
<dbReference type="AlphaFoldDB" id="A0A0V0U3G5"/>
<keyword evidence="2" id="KW-1185">Reference proteome</keyword>
<organism evidence="1 2">
    <name type="scientific">Trichinella murrelli</name>
    <dbReference type="NCBI Taxonomy" id="144512"/>
    <lineage>
        <taxon>Eukaryota</taxon>
        <taxon>Metazoa</taxon>
        <taxon>Ecdysozoa</taxon>
        <taxon>Nematoda</taxon>
        <taxon>Enoplea</taxon>
        <taxon>Dorylaimia</taxon>
        <taxon>Trichinellida</taxon>
        <taxon>Trichinellidae</taxon>
        <taxon>Trichinella</taxon>
    </lineage>
</organism>
<protein>
    <submittedName>
        <fullName evidence="1">Uncharacterized protein</fullName>
    </submittedName>
</protein>
<accession>A0A0V0U3G5</accession>
<dbReference type="OrthoDB" id="10503414at2759"/>
<name>A0A0V0U3G5_9BILA</name>
<reference evidence="1 2" key="1">
    <citation type="submission" date="2015-01" db="EMBL/GenBank/DDBJ databases">
        <title>Evolution of Trichinella species and genotypes.</title>
        <authorList>
            <person name="Korhonen P.K."/>
            <person name="Edoardo P."/>
            <person name="Giuseppe L.R."/>
            <person name="Gasser R.B."/>
        </authorList>
    </citation>
    <scope>NUCLEOTIDE SEQUENCE [LARGE SCALE GENOMIC DNA]</scope>
    <source>
        <strain evidence="1">ISS417</strain>
    </source>
</reference>
<dbReference type="Proteomes" id="UP000055048">
    <property type="component" value="Unassembled WGS sequence"/>
</dbReference>
<sequence>MNGRARLKLYKVVVSKLTVSSWSKQTVGWSVSFKERQMLAALKQFVFSQACKVWPLSSLAYKTQEQSRQPRRQN</sequence>
<gene>
    <name evidence="1" type="ORF">T05_9276</name>
</gene>
<dbReference type="EMBL" id="JYDJ01000069">
    <property type="protein sequence ID" value="KRX45816.1"/>
    <property type="molecule type" value="Genomic_DNA"/>
</dbReference>
<evidence type="ECO:0000313" key="1">
    <source>
        <dbReference type="EMBL" id="KRX45816.1"/>
    </source>
</evidence>
<evidence type="ECO:0000313" key="2">
    <source>
        <dbReference type="Proteomes" id="UP000055048"/>
    </source>
</evidence>